<dbReference type="EMBL" id="OZ034815">
    <property type="protein sequence ID" value="CAL1369577.1"/>
    <property type="molecule type" value="Genomic_DNA"/>
</dbReference>
<sequence length="69" mass="8180">MVAKIVNACCLIHNFIRGEVVADVFERVYRDEDPPTELDLEDEDLIMHIQPTPEWTQFRQQLAQDMWGY</sequence>
<evidence type="ECO:0000313" key="1">
    <source>
        <dbReference type="EMBL" id="CAL1369577.1"/>
    </source>
</evidence>
<reference evidence="1 2" key="1">
    <citation type="submission" date="2024-04" db="EMBL/GenBank/DDBJ databases">
        <authorList>
            <person name="Fracassetti M."/>
        </authorList>
    </citation>
    <scope>NUCLEOTIDE SEQUENCE [LARGE SCALE GENOMIC DNA]</scope>
</reference>
<name>A0AAV2D9U4_9ROSI</name>
<proteinExistence type="predicted"/>
<evidence type="ECO:0000313" key="2">
    <source>
        <dbReference type="Proteomes" id="UP001497516"/>
    </source>
</evidence>
<protein>
    <recommendedName>
        <fullName evidence="3">Nuclease HARBI1</fullName>
    </recommendedName>
</protein>
<dbReference type="Proteomes" id="UP001497516">
    <property type="component" value="Chromosome 2"/>
</dbReference>
<gene>
    <name evidence="1" type="ORF">LTRI10_LOCUS12117</name>
</gene>
<accession>A0AAV2D9U4</accession>
<evidence type="ECO:0008006" key="3">
    <source>
        <dbReference type="Google" id="ProtNLM"/>
    </source>
</evidence>
<dbReference type="AlphaFoldDB" id="A0AAV2D9U4"/>
<organism evidence="1 2">
    <name type="scientific">Linum trigynum</name>
    <dbReference type="NCBI Taxonomy" id="586398"/>
    <lineage>
        <taxon>Eukaryota</taxon>
        <taxon>Viridiplantae</taxon>
        <taxon>Streptophyta</taxon>
        <taxon>Embryophyta</taxon>
        <taxon>Tracheophyta</taxon>
        <taxon>Spermatophyta</taxon>
        <taxon>Magnoliopsida</taxon>
        <taxon>eudicotyledons</taxon>
        <taxon>Gunneridae</taxon>
        <taxon>Pentapetalae</taxon>
        <taxon>rosids</taxon>
        <taxon>fabids</taxon>
        <taxon>Malpighiales</taxon>
        <taxon>Linaceae</taxon>
        <taxon>Linum</taxon>
    </lineage>
</organism>
<keyword evidence="2" id="KW-1185">Reference proteome</keyword>